<accession>A0A9I9EER7</accession>
<feature type="compositionally biased region" description="Basic and acidic residues" evidence="1">
    <location>
        <begin position="188"/>
        <end position="197"/>
    </location>
</feature>
<feature type="region of interest" description="Disordered" evidence="1">
    <location>
        <begin position="1"/>
        <end position="78"/>
    </location>
</feature>
<proteinExistence type="predicted"/>
<reference evidence="2" key="1">
    <citation type="submission" date="2023-03" db="UniProtKB">
        <authorList>
            <consortium name="EnsemblPlants"/>
        </authorList>
    </citation>
    <scope>IDENTIFICATION</scope>
</reference>
<sequence length="197" mass="22869">MKKETEEVRTRTSDRLRTAGITGSKKGLPEIQTLLSSSSKRPEDTKVEGSGNKRDNSITLKKMGRTKSSKEDVTVEKKQRIKSLVLESSLLMLWSMKVSKSLVYRRKLEEKKQKDENTESESVEEEQGEEDEQREKDKEVEEDNNEEGKRETAVDEDSSSWTSEQDERPMDNKKRKNTTKKRKKVKAIKKEQKARED</sequence>
<feature type="compositionally biased region" description="Acidic residues" evidence="1">
    <location>
        <begin position="118"/>
        <end position="132"/>
    </location>
</feature>
<evidence type="ECO:0000313" key="2">
    <source>
        <dbReference type="EnsemblPlants" id="MELO3C032747.2.1"/>
    </source>
</evidence>
<organism evidence="2">
    <name type="scientific">Cucumis melo</name>
    <name type="common">Muskmelon</name>
    <dbReference type="NCBI Taxonomy" id="3656"/>
    <lineage>
        <taxon>Eukaryota</taxon>
        <taxon>Viridiplantae</taxon>
        <taxon>Streptophyta</taxon>
        <taxon>Embryophyta</taxon>
        <taxon>Tracheophyta</taxon>
        <taxon>Spermatophyta</taxon>
        <taxon>Magnoliopsida</taxon>
        <taxon>eudicotyledons</taxon>
        <taxon>Gunneridae</taxon>
        <taxon>Pentapetalae</taxon>
        <taxon>rosids</taxon>
        <taxon>fabids</taxon>
        <taxon>Cucurbitales</taxon>
        <taxon>Cucurbitaceae</taxon>
        <taxon>Benincaseae</taxon>
        <taxon>Cucumis</taxon>
    </lineage>
</organism>
<feature type="compositionally biased region" description="Basic and acidic residues" evidence="1">
    <location>
        <begin position="68"/>
        <end position="78"/>
    </location>
</feature>
<feature type="compositionally biased region" description="Basic and acidic residues" evidence="1">
    <location>
        <begin position="1"/>
        <end position="17"/>
    </location>
</feature>
<feature type="compositionally biased region" description="Basic and acidic residues" evidence="1">
    <location>
        <begin position="40"/>
        <end position="56"/>
    </location>
</feature>
<feature type="compositionally biased region" description="Basic residues" evidence="1">
    <location>
        <begin position="173"/>
        <end position="187"/>
    </location>
</feature>
<dbReference type="Gramene" id="MELO3C032747.2.1">
    <property type="protein sequence ID" value="MELO3C032747.2.1"/>
    <property type="gene ID" value="MELO3C032747.2"/>
</dbReference>
<protein>
    <recommendedName>
        <fullName evidence="3">Protein Ycf2-like</fullName>
    </recommendedName>
</protein>
<evidence type="ECO:0000256" key="1">
    <source>
        <dbReference type="SAM" id="MobiDB-lite"/>
    </source>
</evidence>
<feature type="region of interest" description="Disordered" evidence="1">
    <location>
        <begin position="104"/>
        <end position="197"/>
    </location>
</feature>
<dbReference type="AlphaFoldDB" id="A0A9I9EER7"/>
<feature type="compositionally biased region" description="Basic and acidic residues" evidence="1">
    <location>
        <begin position="106"/>
        <end position="117"/>
    </location>
</feature>
<dbReference type="EnsemblPlants" id="MELO3C032747.2.1">
    <property type="protein sequence ID" value="MELO3C032747.2.1"/>
    <property type="gene ID" value="MELO3C032747.2"/>
</dbReference>
<name>A0A9I9EER7_CUCME</name>
<evidence type="ECO:0008006" key="3">
    <source>
        <dbReference type="Google" id="ProtNLM"/>
    </source>
</evidence>